<dbReference type="GO" id="GO:0110001">
    <property type="term" value="C:toxin-antitoxin complex"/>
    <property type="evidence" value="ECO:0007669"/>
    <property type="project" value="InterPro"/>
</dbReference>
<keyword evidence="5" id="KW-0378">Hydrolase</keyword>
<evidence type="ECO:0000256" key="3">
    <source>
        <dbReference type="ARBA" id="ARBA00022722"/>
    </source>
</evidence>
<keyword evidence="3" id="KW-0540">Nuclease</keyword>
<dbReference type="EMBL" id="CP010311">
    <property type="protein sequence ID" value="AJF07627.1"/>
    <property type="molecule type" value="Genomic_DNA"/>
</dbReference>
<keyword evidence="2" id="KW-1277">Toxin-antitoxin system</keyword>
<gene>
    <name evidence="6" type="ORF">GSUB_15200</name>
</gene>
<name>A0A0B5FHG0_9BACT</name>
<evidence type="ECO:0000256" key="1">
    <source>
        <dbReference type="ARBA" id="ARBA00022553"/>
    </source>
</evidence>
<dbReference type="PANTHER" id="PTHR34139:SF1">
    <property type="entry name" value="RNASE MJ1380-RELATED"/>
    <property type="match status" value="1"/>
</dbReference>
<dbReference type="GO" id="GO:0004540">
    <property type="term" value="F:RNA nuclease activity"/>
    <property type="evidence" value="ECO:0007669"/>
    <property type="project" value="InterPro"/>
</dbReference>
<dbReference type="GO" id="GO:0000166">
    <property type="term" value="F:nucleotide binding"/>
    <property type="evidence" value="ECO:0007669"/>
    <property type="project" value="UniProtKB-KW"/>
</dbReference>
<dbReference type="InterPro" id="IPR008201">
    <property type="entry name" value="HepT-like"/>
</dbReference>
<keyword evidence="7" id="KW-1185">Reference proteome</keyword>
<dbReference type="STRING" id="483547.GSUB_15200"/>
<sequence>MTDAERDQVYITHMLECIERIEQYATDTDKERFLKDTLVQDATLRVLQVMAESSQRLSAEAKDSHPEIDWRGISGFRDILVHDYLGGIDLDLIWAVIETELPQLKKTLLQMR</sequence>
<dbReference type="KEGG" id="gsb:GSUB_15200"/>
<dbReference type="RefSeq" id="WP_040201568.1">
    <property type="nucleotide sequence ID" value="NZ_CP010311.1"/>
</dbReference>
<reference evidence="6 7" key="1">
    <citation type="journal article" date="2015" name="Genome Announc.">
        <title>Genomes of Geoalkalibacter ferrihydriticus Z-0531T and Geoalkalibacter subterraneus Red1T, Two Haloalkaliphilic Metal-Reducing Deltaproteobacteria.</title>
        <authorList>
            <person name="Badalamenti J.P."/>
            <person name="Krajmalnik-Brown R."/>
            <person name="Torres C.I."/>
            <person name="Bond D.R."/>
        </authorList>
    </citation>
    <scope>NUCLEOTIDE SEQUENCE [LARGE SCALE GENOMIC DNA]</scope>
    <source>
        <strain evidence="6 7">Red1</strain>
    </source>
</reference>
<dbReference type="InterPro" id="IPR051813">
    <property type="entry name" value="HepT_RNase_toxin"/>
</dbReference>
<dbReference type="PANTHER" id="PTHR34139">
    <property type="entry name" value="UPF0331 PROTEIN MJ0127"/>
    <property type="match status" value="1"/>
</dbReference>
<evidence type="ECO:0000256" key="4">
    <source>
        <dbReference type="ARBA" id="ARBA00022741"/>
    </source>
</evidence>
<accession>A0A0B5FHG0</accession>
<evidence type="ECO:0000256" key="2">
    <source>
        <dbReference type="ARBA" id="ARBA00022649"/>
    </source>
</evidence>
<evidence type="ECO:0008006" key="8">
    <source>
        <dbReference type="Google" id="ProtNLM"/>
    </source>
</evidence>
<evidence type="ECO:0000313" key="6">
    <source>
        <dbReference type="EMBL" id="AJF07627.1"/>
    </source>
</evidence>
<dbReference type="GO" id="GO:0016787">
    <property type="term" value="F:hydrolase activity"/>
    <property type="evidence" value="ECO:0007669"/>
    <property type="project" value="UniProtKB-KW"/>
</dbReference>
<organism evidence="6 7">
    <name type="scientific">Geoalkalibacter subterraneus</name>
    <dbReference type="NCBI Taxonomy" id="483547"/>
    <lineage>
        <taxon>Bacteria</taxon>
        <taxon>Pseudomonadati</taxon>
        <taxon>Thermodesulfobacteriota</taxon>
        <taxon>Desulfuromonadia</taxon>
        <taxon>Desulfuromonadales</taxon>
        <taxon>Geoalkalibacteraceae</taxon>
        <taxon>Geoalkalibacter</taxon>
    </lineage>
</organism>
<protein>
    <recommendedName>
        <fullName evidence="8">DUF86 domain-containing protein</fullName>
    </recommendedName>
</protein>
<dbReference type="OrthoDB" id="9802833at2"/>
<evidence type="ECO:0000256" key="5">
    <source>
        <dbReference type="ARBA" id="ARBA00022801"/>
    </source>
</evidence>
<dbReference type="Proteomes" id="UP000035036">
    <property type="component" value="Chromosome"/>
</dbReference>
<dbReference type="HOGENOM" id="CLU_142825_3_3_7"/>
<dbReference type="AlphaFoldDB" id="A0A0B5FHG0"/>
<evidence type="ECO:0000313" key="7">
    <source>
        <dbReference type="Proteomes" id="UP000035036"/>
    </source>
</evidence>
<keyword evidence="4" id="KW-0547">Nucleotide-binding</keyword>
<dbReference type="Pfam" id="PF01934">
    <property type="entry name" value="HepT-like"/>
    <property type="match status" value="1"/>
</dbReference>
<keyword evidence="1" id="KW-0597">Phosphoprotein</keyword>
<proteinExistence type="predicted"/>